<keyword evidence="3" id="KW-0133">Cell shape</keyword>
<evidence type="ECO:0000256" key="6">
    <source>
        <dbReference type="ARBA" id="ARBA00023316"/>
    </source>
</evidence>
<evidence type="ECO:0000256" key="2">
    <source>
        <dbReference type="ARBA" id="ARBA00022679"/>
    </source>
</evidence>
<dbReference type="EC" id="2.3.2.-" evidence="8"/>
<dbReference type="InterPro" id="IPR016181">
    <property type="entry name" value="Acyl_CoA_acyltransferase"/>
</dbReference>
<evidence type="ECO:0000256" key="5">
    <source>
        <dbReference type="ARBA" id="ARBA00023315"/>
    </source>
</evidence>
<evidence type="ECO:0000313" key="9">
    <source>
        <dbReference type="Proteomes" id="UP000002433"/>
    </source>
</evidence>
<keyword evidence="2 8" id="KW-0808">Transferase</keyword>
<dbReference type="Pfam" id="PF02388">
    <property type="entry name" value="FemAB"/>
    <property type="match status" value="1"/>
</dbReference>
<dbReference type="PANTHER" id="PTHR36174:SF1">
    <property type="entry name" value="LIPID II:GLYCINE GLYCYLTRANSFERASE"/>
    <property type="match status" value="1"/>
</dbReference>
<keyword evidence="6" id="KW-0961">Cell wall biogenesis/degradation</keyword>
<evidence type="ECO:0000256" key="4">
    <source>
        <dbReference type="ARBA" id="ARBA00022984"/>
    </source>
</evidence>
<dbReference type="PANTHER" id="PTHR36174">
    <property type="entry name" value="LIPID II:GLYCINE GLYCYLTRANSFERASE"/>
    <property type="match status" value="1"/>
</dbReference>
<dbReference type="GO" id="GO:0009252">
    <property type="term" value="P:peptidoglycan biosynthetic process"/>
    <property type="evidence" value="ECO:0007669"/>
    <property type="project" value="UniProtKB-KW"/>
</dbReference>
<keyword evidence="4" id="KW-0573">Peptidoglycan synthesis</keyword>
<dbReference type="GO" id="GO:0008360">
    <property type="term" value="P:regulation of cell shape"/>
    <property type="evidence" value="ECO:0007669"/>
    <property type="project" value="UniProtKB-KW"/>
</dbReference>
<dbReference type="InterPro" id="IPR050644">
    <property type="entry name" value="PG_Glycine_Bridge_Synth"/>
</dbReference>
<proteinExistence type="inferred from homology"/>
<comment type="similarity">
    <text evidence="1">Belongs to the FemABX family.</text>
</comment>
<dbReference type="GO" id="GO:0071555">
    <property type="term" value="P:cell wall organization"/>
    <property type="evidence" value="ECO:0007669"/>
    <property type="project" value="UniProtKB-KW"/>
</dbReference>
<organism evidence="8 9">
    <name type="scientific">Streptococcus pyogenes serotype M12 (strain MGAS9429)</name>
    <dbReference type="NCBI Taxonomy" id="370551"/>
    <lineage>
        <taxon>Bacteria</taxon>
        <taxon>Bacillati</taxon>
        <taxon>Bacillota</taxon>
        <taxon>Bacilli</taxon>
        <taxon>Lactobacillales</taxon>
        <taxon>Streptococcaceae</taxon>
        <taxon>Streptococcus</taxon>
    </lineage>
</organism>
<dbReference type="GO" id="GO:0047206">
    <property type="term" value="F:UDP-N-acetylmuramoylpentapeptide-lysine N6-alanyltransferase activity"/>
    <property type="evidence" value="ECO:0007669"/>
    <property type="project" value="UniProtKB-EC"/>
</dbReference>
<dbReference type="SUPFAM" id="SSF55729">
    <property type="entry name" value="Acyl-CoA N-acyltransferases (Nat)"/>
    <property type="match status" value="2"/>
</dbReference>
<evidence type="ECO:0000256" key="7">
    <source>
        <dbReference type="SAM" id="Coils"/>
    </source>
</evidence>
<reference evidence="8 9" key="1">
    <citation type="journal article" date="2006" name="Proc. Natl. Acad. Sci. U.S.A.">
        <title>Molecular genetic anatomy of inter- and intraserotype variation in the human bacterial pathogen group A Streptococcus.</title>
        <authorList>
            <person name="Beres S.B."/>
            <person name="Richter E.W."/>
            <person name="Nagiec M.J."/>
            <person name="Sumby P."/>
            <person name="Porcella S.F."/>
            <person name="DeLeo F.R."/>
            <person name="Musser J.M."/>
        </authorList>
    </citation>
    <scope>NUCLEOTIDE SEQUENCE [LARGE SCALE GENOMIC DNA]</scope>
    <source>
        <strain evidence="8 9">MGAS9429</strain>
    </source>
</reference>
<name>Q1JMR0_STRPC</name>
<evidence type="ECO:0000313" key="8">
    <source>
        <dbReference type="EMBL" id="ABF31689.1"/>
    </source>
</evidence>
<keyword evidence="7" id="KW-0175">Coiled coil</keyword>
<evidence type="ECO:0000256" key="3">
    <source>
        <dbReference type="ARBA" id="ARBA00022960"/>
    </source>
</evidence>
<dbReference type="Proteomes" id="UP000002433">
    <property type="component" value="Chromosome"/>
</dbReference>
<dbReference type="Gene3D" id="3.40.630.30">
    <property type="match status" value="2"/>
</dbReference>
<dbReference type="Gene3D" id="1.20.58.90">
    <property type="match status" value="1"/>
</dbReference>
<sequence>MGIKLMYTYKIGISPEEHDQFVLAQPQAGLLQSSKWGKVKNNWKHERISFYENGVQVAAAACLIRKLPLGFTMIYIPRGPIMDYANFELLDFVIKTLKTVGKSKRALFVKIDPSLVIKQTLEGKESKENDVTLSIIAFLKKLGVEWSGRTKELEDTIQPRIQANIYAKDFDFDSLPKKAKQSIRTATNKGVNVTIGGSELLDDFSALMKKTENRKGIILRGKSYYQKLLDIYAGQSYITMASLDLPEQKKLLIQQLDKALAEQARLTDKSKPSKVAENQKTIARLQKDLTILSEQLATGQTRIPLAATLTLIYGETSENLYAGMDDDYRNYQAPLLTWYKTAKEAFKRGCRWHNLGGVENQQDGGLYHFKARLNPTIEEFAGEFNIPVGLVSSLAILTYNLRKKLRSTTNGTN</sequence>
<dbReference type="HOGENOM" id="CLU_048411_2_0_9"/>
<accession>Q1JMR0</accession>
<gene>
    <name evidence="8" type="primary">murM</name>
    <name evidence="8" type="ordered locus">MGAS9429_Spy0501</name>
</gene>
<keyword evidence="5 8" id="KW-0012">Acyltransferase</keyword>
<feature type="coiled-coil region" evidence="7">
    <location>
        <begin position="249"/>
        <end position="295"/>
    </location>
</feature>
<dbReference type="EMBL" id="CP000259">
    <property type="protein sequence ID" value="ABF31689.1"/>
    <property type="molecule type" value="Genomic_DNA"/>
</dbReference>
<protein>
    <submittedName>
        <fullName evidence="8">UDP-N-acetylmuramoylpentapeptide-lysine N(6)-alanyltransferase</fullName>
        <ecNumber evidence="8">2.3.2.-</ecNumber>
        <ecNumber evidence="8">2.3.2.10</ecNumber>
    </submittedName>
</protein>
<evidence type="ECO:0000256" key="1">
    <source>
        <dbReference type="ARBA" id="ARBA00009943"/>
    </source>
</evidence>
<dbReference type="InterPro" id="IPR003447">
    <property type="entry name" value="FEMABX"/>
</dbReference>
<dbReference type="AlphaFoldDB" id="Q1JMR0"/>
<dbReference type="KEGG" id="spk:MGAS9429_Spy0501"/>
<dbReference type="PROSITE" id="PS51191">
    <property type="entry name" value="FEMABX"/>
    <property type="match status" value="1"/>
</dbReference>
<dbReference type="EC" id="2.3.2.10" evidence="8"/>